<comment type="caution">
    <text evidence="1">The sequence shown here is derived from an EMBL/GenBank/DDBJ whole genome shotgun (WGS) entry which is preliminary data.</text>
</comment>
<evidence type="ECO:0000313" key="2">
    <source>
        <dbReference type="Proteomes" id="UP000790709"/>
    </source>
</evidence>
<sequence>MTNSSVSFPAHSGDLSDPAADAVNDSGVGDLSGPAANVVNNMGIDGLVNMLAAASSTPPAAPAVATSPPVVTAVPPAVSAPPVVITPPAPVVSTAAANIALLNAAAAATHVHALKFPGPSPVTLITPDPLPAPQIWKQRY</sequence>
<organism evidence="1 2">
    <name type="scientific">Leucogyrophana mollusca</name>
    <dbReference type="NCBI Taxonomy" id="85980"/>
    <lineage>
        <taxon>Eukaryota</taxon>
        <taxon>Fungi</taxon>
        <taxon>Dikarya</taxon>
        <taxon>Basidiomycota</taxon>
        <taxon>Agaricomycotina</taxon>
        <taxon>Agaricomycetes</taxon>
        <taxon>Agaricomycetidae</taxon>
        <taxon>Boletales</taxon>
        <taxon>Boletales incertae sedis</taxon>
        <taxon>Leucogyrophana</taxon>
    </lineage>
</organism>
<keyword evidence="2" id="KW-1185">Reference proteome</keyword>
<protein>
    <submittedName>
        <fullName evidence="1">Uncharacterized protein</fullName>
    </submittedName>
</protein>
<dbReference type="Proteomes" id="UP000790709">
    <property type="component" value="Unassembled WGS sequence"/>
</dbReference>
<reference evidence="1" key="1">
    <citation type="journal article" date="2021" name="New Phytol.">
        <title>Evolutionary innovations through gain and loss of genes in the ectomycorrhizal Boletales.</title>
        <authorList>
            <person name="Wu G."/>
            <person name="Miyauchi S."/>
            <person name="Morin E."/>
            <person name="Kuo A."/>
            <person name="Drula E."/>
            <person name="Varga T."/>
            <person name="Kohler A."/>
            <person name="Feng B."/>
            <person name="Cao Y."/>
            <person name="Lipzen A."/>
            <person name="Daum C."/>
            <person name="Hundley H."/>
            <person name="Pangilinan J."/>
            <person name="Johnson J."/>
            <person name="Barry K."/>
            <person name="LaButti K."/>
            <person name="Ng V."/>
            <person name="Ahrendt S."/>
            <person name="Min B."/>
            <person name="Choi I.G."/>
            <person name="Park H."/>
            <person name="Plett J.M."/>
            <person name="Magnuson J."/>
            <person name="Spatafora J.W."/>
            <person name="Nagy L.G."/>
            <person name="Henrissat B."/>
            <person name="Grigoriev I.V."/>
            <person name="Yang Z.L."/>
            <person name="Xu J."/>
            <person name="Martin F.M."/>
        </authorList>
    </citation>
    <scope>NUCLEOTIDE SEQUENCE</scope>
    <source>
        <strain evidence="1">KUC20120723A-06</strain>
    </source>
</reference>
<proteinExistence type="predicted"/>
<dbReference type="EMBL" id="MU266891">
    <property type="protein sequence ID" value="KAH7917950.1"/>
    <property type="molecule type" value="Genomic_DNA"/>
</dbReference>
<accession>A0ACB8AX19</accession>
<name>A0ACB8AX19_9AGAM</name>
<gene>
    <name evidence="1" type="ORF">BV22DRAFT_1134982</name>
</gene>
<evidence type="ECO:0000313" key="1">
    <source>
        <dbReference type="EMBL" id="KAH7917950.1"/>
    </source>
</evidence>